<feature type="domain" description="FAD/NAD(P)-binding" evidence="1">
    <location>
        <begin position="3"/>
        <end position="138"/>
    </location>
</feature>
<dbReference type="PANTHER" id="PTHR42685">
    <property type="entry name" value="GERANYLGERANYL DIPHOSPHATE REDUCTASE"/>
    <property type="match status" value="1"/>
</dbReference>
<dbReference type="InterPro" id="IPR023753">
    <property type="entry name" value="FAD/NAD-binding_dom"/>
</dbReference>
<sequence>MMELAIVGGGPAGLSLAYFLRGSKINTTVYEGLSDVGLKPCAWGVMKGIEDYLPIPKEAIINEIKGFRIYLDGKLLYDIKGREILGYIVNKPKFLRILGEKVDLRLNSKVVEKDGKILVNDKEIEADKVIYANGHYSFKGDYAIPAIQYITDYKIDPEIVEMYFFSDLLGYGWVFPEEDGSKIGIGGYADVNFLKERLKSLVKGKIKAFQGAKVADYGVIEDRLSNGNYIGEALGTVYAVTGEGIRPSIISAKIMADSLLNNKDFSKEFKKSKLYWSLQIHAKVIRDSKKKGTQSIKGLERVLLKTPPELVLKFALGDFTKIDLLKIFGRMII</sequence>
<reference evidence="3 4" key="2">
    <citation type="submission" date="2019-10" db="EMBL/GenBank/DDBJ databases">
        <title>Genome Sequences from Six Type Strain Members of the Archaeal Family Sulfolobaceae: Acidianus ambivalens, Acidianus infernus, Metallosphaera prunae, Stygiolobus azoricus, Sulfolobus metallicus, and Sulfurisphaera ohwakuensis.</title>
        <authorList>
            <person name="Counts J.A."/>
            <person name="Kelly R.M."/>
        </authorList>
    </citation>
    <scope>NUCLEOTIDE SEQUENCE [LARGE SCALE GENOMIC DNA]</scope>
    <source>
        <strain evidence="3 4">LEI 10</strain>
    </source>
</reference>
<proteinExistence type="predicted"/>
<dbReference type="GeneID" id="42779216"/>
<dbReference type="RefSeq" id="WP_152942116.1">
    <property type="nucleotide sequence ID" value="NZ_CP045482.1"/>
</dbReference>
<dbReference type="Gene3D" id="3.50.50.60">
    <property type="entry name" value="FAD/NAD(P)-binding domain"/>
    <property type="match status" value="1"/>
</dbReference>
<dbReference type="Pfam" id="PF07992">
    <property type="entry name" value="Pyr_redox_2"/>
    <property type="match status" value="1"/>
</dbReference>
<evidence type="ECO:0000313" key="4">
    <source>
        <dbReference type="Proteomes" id="UP000426328"/>
    </source>
</evidence>
<organism evidence="3 4">
    <name type="scientific">Acidianus ambivalens</name>
    <name type="common">Desulfurolobus ambivalens</name>
    <dbReference type="NCBI Taxonomy" id="2283"/>
    <lineage>
        <taxon>Archaea</taxon>
        <taxon>Thermoproteota</taxon>
        <taxon>Thermoprotei</taxon>
        <taxon>Sulfolobales</taxon>
        <taxon>Sulfolobaceae</taxon>
        <taxon>Acidianus</taxon>
    </lineage>
</organism>
<evidence type="ECO:0000313" key="2">
    <source>
        <dbReference type="EMBL" id="MQL55895.1"/>
    </source>
</evidence>
<accession>A0A650CUK3</accession>
<dbReference type="EMBL" id="WHYS01000002">
    <property type="protein sequence ID" value="MQL55895.1"/>
    <property type="molecule type" value="Genomic_DNA"/>
</dbReference>
<dbReference type="PANTHER" id="PTHR42685:SF20">
    <property type="entry name" value="HYDROGENASE, PUTATIVE-RELATED"/>
    <property type="match status" value="1"/>
</dbReference>
<dbReference type="InterPro" id="IPR050407">
    <property type="entry name" value="Geranylgeranyl_reductase"/>
</dbReference>
<name>A0A650CUK3_ACIAM</name>
<evidence type="ECO:0000259" key="1">
    <source>
        <dbReference type="Pfam" id="PF07992"/>
    </source>
</evidence>
<dbReference type="EMBL" id="CP045482">
    <property type="protein sequence ID" value="QGR21541.1"/>
    <property type="molecule type" value="Genomic_DNA"/>
</dbReference>
<dbReference type="AlphaFoldDB" id="A0A650CUK3"/>
<dbReference type="Proteomes" id="UP000426328">
    <property type="component" value="Chromosome"/>
</dbReference>
<keyword evidence="4" id="KW-1185">Reference proteome</keyword>
<dbReference type="GO" id="GO:0016491">
    <property type="term" value="F:oxidoreductase activity"/>
    <property type="evidence" value="ECO:0007669"/>
    <property type="project" value="InterPro"/>
</dbReference>
<reference evidence="2 5" key="1">
    <citation type="submission" date="2019-10" db="EMBL/GenBank/DDBJ databases">
        <title>Comparative genomics of sulfur disproportionating microorganisms.</title>
        <authorList>
            <person name="Ward L.M."/>
            <person name="Bertran E."/>
            <person name="Johnston D."/>
        </authorList>
    </citation>
    <scope>NUCLEOTIDE SEQUENCE [LARGE SCALE GENOMIC DNA]</scope>
    <source>
        <strain evidence="2 5">DSM 3772</strain>
    </source>
</reference>
<dbReference type="SUPFAM" id="SSF51905">
    <property type="entry name" value="FAD/NAD(P)-binding domain"/>
    <property type="match status" value="1"/>
</dbReference>
<evidence type="ECO:0000313" key="3">
    <source>
        <dbReference type="EMBL" id="QGR21541.1"/>
    </source>
</evidence>
<evidence type="ECO:0000313" key="5">
    <source>
        <dbReference type="Proteomes" id="UP000474054"/>
    </source>
</evidence>
<dbReference type="Proteomes" id="UP000474054">
    <property type="component" value="Unassembled WGS sequence"/>
</dbReference>
<protein>
    <submittedName>
        <fullName evidence="3">NAD(P)-binding protein</fullName>
    </submittedName>
</protein>
<gene>
    <name evidence="3" type="ORF">D1866_05720</name>
    <name evidence="2" type="ORF">GFB69_09105</name>
</gene>
<dbReference type="KEGG" id="aamb:D1866_05720"/>
<dbReference type="InterPro" id="IPR036188">
    <property type="entry name" value="FAD/NAD-bd_sf"/>
</dbReference>